<reference evidence="2 3" key="1">
    <citation type="submission" date="2019-06" db="EMBL/GenBank/DDBJ databases">
        <title>Sequencing the genomes of 1000 actinobacteria strains.</title>
        <authorList>
            <person name="Klenk H.-P."/>
        </authorList>
    </citation>
    <scope>NUCLEOTIDE SEQUENCE [LARGE SCALE GENOMIC DNA]</scope>
    <source>
        <strain evidence="2 3">DSM 45511</strain>
    </source>
</reference>
<gene>
    <name evidence="2" type="ORF">FB388_1732</name>
</gene>
<comment type="caution">
    <text evidence="2">The sequence shown here is derived from an EMBL/GenBank/DDBJ whole genome shotgun (WGS) entry which is preliminary data.</text>
</comment>
<feature type="compositionally biased region" description="Basic and acidic residues" evidence="1">
    <location>
        <begin position="1"/>
        <end position="13"/>
    </location>
</feature>
<dbReference type="RefSeq" id="WP_211361824.1">
    <property type="nucleotide sequence ID" value="NZ_VFPH01000001.1"/>
</dbReference>
<organism evidence="2 3">
    <name type="scientific">Pseudonocardia cypriaca</name>
    <dbReference type="NCBI Taxonomy" id="882449"/>
    <lineage>
        <taxon>Bacteria</taxon>
        <taxon>Bacillati</taxon>
        <taxon>Actinomycetota</taxon>
        <taxon>Actinomycetes</taxon>
        <taxon>Pseudonocardiales</taxon>
        <taxon>Pseudonocardiaceae</taxon>
        <taxon>Pseudonocardia</taxon>
    </lineage>
</organism>
<accession>A0A543GE82</accession>
<dbReference type="InterPro" id="IPR002696">
    <property type="entry name" value="Membr_insert_effic_factor_YidD"/>
</dbReference>
<evidence type="ECO:0000313" key="2">
    <source>
        <dbReference type="EMBL" id="TQM44367.1"/>
    </source>
</evidence>
<feature type="compositionally biased region" description="Basic residues" evidence="1">
    <location>
        <begin position="14"/>
        <end position="23"/>
    </location>
</feature>
<feature type="region of interest" description="Disordered" evidence="1">
    <location>
        <begin position="1"/>
        <end position="30"/>
    </location>
</feature>
<protein>
    <submittedName>
        <fullName evidence="2">Hemolytic domain-containing protein</fullName>
    </submittedName>
</protein>
<proteinExistence type="predicted"/>
<keyword evidence="3" id="KW-1185">Reference proteome</keyword>
<name>A0A543GE82_9PSEU</name>
<dbReference type="NCBIfam" id="TIGR00278">
    <property type="entry name" value="membrane protein insertion efficiency factor YidD"/>
    <property type="match status" value="1"/>
</dbReference>
<evidence type="ECO:0000313" key="3">
    <source>
        <dbReference type="Proteomes" id="UP000319818"/>
    </source>
</evidence>
<sequence>MRQHGDAGDETERQRRRRERRQRRREERQDRLEAAGDTCEVLDSVRSCGSGCARLGRGRGGGGGDGCSCDGPCDFSLLRVPPLLLVAAAVVPAHGASGLVRSALLGYQRWLSRFTPTCPSTPSCSAYALTAVARHGARRGLRLAAARVRACG</sequence>
<dbReference type="SMART" id="SM01234">
    <property type="entry name" value="Haemolytic"/>
    <property type="match status" value="1"/>
</dbReference>
<dbReference type="AlphaFoldDB" id="A0A543GE82"/>
<dbReference type="EMBL" id="VFPH01000001">
    <property type="protein sequence ID" value="TQM44367.1"/>
    <property type="molecule type" value="Genomic_DNA"/>
</dbReference>
<evidence type="ECO:0000256" key="1">
    <source>
        <dbReference type="SAM" id="MobiDB-lite"/>
    </source>
</evidence>
<dbReference type="Pfam" id="PF01809">
    <property type="entry name" value="YidD"/>
    <property type="match status" value="1"/>
</dbReference>
<dbReference type="Proteomes" id="UP000319818">
    <property type="component" value="Unassembled WGS sequence"/>
</dbReference>